<gene>
    <name evidence="1" type="ORF">M5D96_000382</name>
</gene>
<evidence type="ECO:0000313" key="2">
    <source>
        <dbReference type="Proteomes" id="UP001059596"/>
    </source>
</evidence>
<evidence type="ECO:0000313" key="1">
    <source>
        <dbReference type="EMBL" id="KAI8044231.1"/>
    </source>
</evidence>
<name>A0A9P9YW73_9MUSC</name>
<sequence length="71" mass="7882">MNGLLNEIQRIVGEIQSGKPASRSKGIEQLDEKLSNCRDELVALLQSKNCDLSWPALFEASKEALIKVFHA</sequence>
<dbReference type="EMBL" id="JAMKOV010000001">
    <property type="protein sequence ID" value="KAI8044231.1"/>
    <property type="molecule type" value="Genomic_DNA"/>
</dbReference>
<dbReference type="AlphaFoldDB" id="A0A9P9YW73"/>
<organism evidence="1 2">
    <name type="scientific">Drosophila gunungcola</name>
    <name type="common">fruit fly</name>
    <dbReference type="NCBI Taxonomy" id="103775"/>
    <lineage>
        <taxon>Eukaryota</taxon>
        <taxon>Metazoa</taxon>
        <taxon>Ecdysozoa</taxon>
        <taxon>Arthropoda</taxon>
        <taxon>Hexapoda</taxon>
        <taxon>Insecta</taxon>
        <taxon>Pterygota</taxon>
        <taxon>Neoptera</taxon>
        <taxon>Endopterygota</taxon>
        <taxon>Diptera</taxon>
        <taxon>Brachycera</taxon>
        <taxon>Muscomorpha</taxon>
        <taxon>Ephydroidea</taxon>
        <taxon>Drosophilidae</taxon>
        <taxon>Drosophila</taxon>
        <taxon>Sophophora</taxon>
    </lineage>
</organism>
<keyword evidence="2" id="KW-1185">Reference proteome</keyword>
<accession>A0A9P9YW73</accession>
<reference evidence="1" key="1">
    <citation type="journal article" date="2023" name="Genome Biol. Evol.">
        <title>Long-read-based Genome Assembly of Drosophila gunungcola Reveals Fewer Chemosensory Genes in Flower-breeding Species.</title>
        <authorList>
            <person name="Negi A."/>
            <person name="Liao B.Y."/>
            <person name="Yeh S.D."/>
        </authorList>
    </citation>
    <scope>NUCLEOTIDE SEQUENCE</scope>
    <source>
        <strain evidence="1">Sukarami</strain>
    </source>
</reference>
<protein>
    <submittedName>
        <fullName evidence="1">Uncharacterized protein</fullName>
    </submittedName>
</protein>
<dbReference type="Proteomes" id="UP001059596">
    <property type="component" value="Chromosome 3R"/>
</dbReference>
<proteinExistence type="predicted"/>
<comment type="caution">
    <text evidence="1">The sequence shown here is derived from an EMBL/GenBank/DDBJ whole genome shotgun (WGS) entry which is preliminary data.</text>
</comment>